<dbReference type="OrthoDB" id="5289737at2"/>
<gene>
    <name evidence="1" type="ORF">EGC82_16230</name>
</gene>
<dbReference type="AlphaFoldDB" id="A0A3G8LZH6"/>
<proteinExistence type="predicted"/>
<organism evidence="1 2">
    <name type="scientific">Shewanella livingstonensis</name>
    <dbReference type="NCBI Taxonomy" id="150120"/>
    <lineage>
        <taxon>Bacteria</taxon>
        <taxon>Pseudomonadati</taxon>
        <taxon>Pseudomonadota</taxon>
        <taxon>Gammaproteobacteria</taxon>
        <taxon>Alteromonadales</taxon>
        <taxon>Shewanellaceae</taxon>
        <taxon>Shewanella</taxon>
    </lineage>
</organism>
<evidence type="ECO:0000313" key="2">
    <source>
        <dbReference type="Proteomes" id="UP000278035"/>
    </source>
</evidence>
<name>A0A3G8LZH6_9GAMM</name>
<protein>
    <submittedName>
        <fullName evidence="1">Uncharacterized protein</fullName>
    </submittedName>
</protein>
<accession>A0A3G8LZH6</accession>
<keyword evidence="2" id="KW-1185">Reference proteome</keyword>
<evidence type="ECO:0000313" key="1">
    <source>
        <dbReference type="EMBL" id="AZG74160.1"/>
    </source>
</evidence>
<reference evidence="2" key="1">
    <citation type="submission" date="2018-11" db="EMBL/GenBank/DDBJ databases">
        <title>Shewanella sp. M2.</title>
        <authorList>
            <person name="Hwang Y.J."/>
            <person name="Hwang C.Y."/>
        </authorList>
    </citation>
    <scope>NUCLEOTIDE SEQUENCE [LARGE SCALE GENOMIC DNA]</scope>
    <source>
        <strain evidence="2">LMG 19866</strain>
    </source>
</reference>
<dbReference type="KEGG" id="slj:EGC82_16230"/>
<sequence>MKNTIRVGVDLAKNVFHIHAVNESEDIIWQGKYNRTNWMKAIVKRVPTTAVIGMEAVALQIIRLESFIYLSSKACDIKLFPIVLTAHSK</sequence>
<dbReference type="Proteomes" id="UP000278035">
    <property type="component" value="Chromosome"/>
</dbReference>
<dbReference type="RefSeq" id="WP_124731674.1">
    <property type="nucleotide sequence ID" value="NZ_CBCSKC010000046.1"/>
</dbReference>
<dbReference type="EMBL" id="CP034015">
    <property type="protein sequence ID" value="AZG74160.1"/>
    <property type="molecule type" value="Genomic_DNA"/>
</dbReference>